<accession>A0A564ZGM2</accession>
<sequence>MGKVYDEIDNELRTFIEEQRMFFVATAPLDGTQQINLSPKGLDSLRILGPREVAYLDYVGSGVETIAHLKENGRIVVMLCALDGRSKVVRLHGYGDVLEPTNSEYRRLRPFFPVHPSDRAIIRISIRRISVSCGFGVPVYRFERERSELIDWSERKGADGLRQYQLTRNAASIDGLPAITWLPQPEGPDEPSVG</sequence>
<reference evidence="2 3" key="1">
    <citation type="submission" date="2019-07" db="EMBL/GenBank/DDBJ databases">
        <authorList>
            <person name="Cremers G."/>
        </authorList>
    </citation>
    <scope>NUCLEOTIDE SEQUENCE [LARGE SCALE GENOMIC DNA]</scope>
</reference>
<organism evidence="2 3">
    <name type="scientific">Candidatus Methylomirabilis lanthanidiphila</name>
    <dbReference type="NCBI Taxonomy" id="2211376"/>
    <lineage>
        <taxon>Bacteria</taxon>
        <taxon>Candidatus Methylomirabilota</taxon>
        <taxon>Candidatus Methylomirabilia</taxon>
        <taxon>Candidatus Methylomirabilales</taxon>
        <taxon>Candidatus Methylomirabilaceae</taxon>
        <taxon>Candidatus Methylomirabilis</taxon>
    </lineage>
</organism>
<gene>
    <name evidence="2" type="ORF">MELA_00647</name>
</gene>
<dbReference type="SUPFAM" id="SSF50475">
    <property type="entry name" value="FMN-binding split barrel"/>
    <property type="match status" value="1"/>
</dbReference>
<dbReference type="PANTHER" id="PTHR39336">
    <property type="entry name" value="PYRIDOXAMINE PHOSPHATE OXIDASE FAMILY PROTEIN (AFU_ORTHOLOGUE AFUA_6G11440)"/>
    <property type="match status" value="1"/>
</dbReference>
<evidence type="ECO:0000259" key="1">
    <source>
        <dbReference type="Pfam" id="PF01243"/>
    </source>
</evidence>
<dbReference type="EMBL" id="CABIKM010000011">
    <property type="protein sequence ID" value="VUZ84276.1"/>
    <property type="molecule type" value="Genomic_DNA"/>
</dbReference>
<protein>
    <recommendedName>
        <fullName evidence="1">Pyridoxamine 5'-phosphate oxidase N-terminal domain-containing protein</fullName>
    </recommendedName>
</protein>
<dbReference type="Proteomes" id="UP000334340">
    <property type="component" value="Unassembled WGS sequence"/>
</dbReference>
<feature type="domain" description="Pyridoxamine 5'-phosphate oxidase N-terminal" evidence="1">
    <location>
        <begin position="9"/>
        <end position="131"/>
    </location>
</feature>
<dbReference type="Gene3D" id="2.30.110.10">
    <property type="entry name" value="Electron Transport, Fmn-binding Protein, Chain A"/>
    <property type="match status" value="1"/>
</dbReference>
<dbReference type="PANTHER" id="PTHR39336:SF1">
    <property type="entry name" value="PYRIDOXAMINE PHOSPHATE OXIDASE FAMILY PROTEIN (AFU_ORTHOLOGUE AFUA_6G11440)"/>
    <property type="match status" value="1"/>
</dbReference>
<dbReference type="InterPro" id="IPR012349">
    <property type="entry name" value="Split_barrel_FMN-bd"/>
</dbReference>
<keyword evidence="3" id="KW-1185">Reference proteome</keyword>
<evidence type="ECO:0000313" key="2">
    <source>
        <dbReference type="EMBL" id="VUZ84276.1"/>
    </source>
</evidence>
<dbReference type="Pfam" id="PF01243">
    <property type="entry name" value="PNPOx_N"/>
    <property type="match status" value="1"/>
</dbReference>
<dbReference type="AlphaFoldDB" id="A0A564ZGM2"/>
<proteinExistence type="predicted"/>
<dbReference type="InterPro" id="IPR011576">
    <property type="entry name" value="Pyridox_Oxase_N"/>
</dbReference>
<name>A0A564ZGM2_9BACT</name>
<evidence type="ECO:0000313" key="3">
    <source>
        <dbReference type="Proteomes" id="UP000334340"/>
    </source>
</evidence>